<dbReference type="EMBL" id="JABGBW010000001">
    <property type="protein sequence ID" value="MBC2575227.1"/>
    <property type="molecule type" value="Genomic_DNA"/>
</dbReference>
<evidence type="ECO:0000256" key="2">
    <source>
        <dbReference type="ARBA" id="ARBA00022692"/>
    </source>
</evidence>
<evidence type="ECO:0000256" key="1">
    <source>
        <dbReference type="ARBA" id="ARBA00004141"/>
    </source>
</evidence>
<evidence type="ECO:0000256" key="3">
    <source>
        <dbReference type="ARBA" id="ARBA00022989"/>
    </source>
</evidence>
<dbReference type="Pfam" id="PF05105">
    <property type="entry name" value="Phage_holin_4_1"/>
    <property type="match status" value="1"/>
</dbReference>
<name>A0ABR6TIJ0_9FIRM</name>
<reference evidence="6 7" key="1">
    <citation type="submission" date="2020-05" db="EMBL/GenBank/DDBJ databases">
        <title>Draft genome of xy-202 and genomic insight in genome of the genus Peptostreptococcus.</title>
        <authorList>
            <person name="Zhang Z."/>
        </authorList>
    </citation>
    <scope>NUCLEOTIDE SEQUENCE [LARGE SCALE GENOMIC DNA]</scope>
    <source>
        <strain evidence="6 7">DSM 27025</strain>
    </source>
</reference>
<dbReference type="InterPro" id="IPR006480">
    <property type="entry name" value="Phage_holin_4_1"/>
</dbReference>
<comment type="subcellular location">
    <subcellularLocation>
        <location evidence="1">Membrane</location>
        <topology evidence="1">Multi-pass membrane protein</topology>
    </subcellularLocation>
</comment>
<feature type="transmembrane region" description="Helical" evidence="5">
    <location>
        <begin position="66"/>
        <end position="92"/>
    </location>
</feature>
<dbReference type="RefSeq" id="WP_185623264.1">
    <property type="nucleotide sequence ID" value="NZ_JABGBW010000001.1"/>
</dbReference>
<protein>
    <submittedName>
        <fullName evidence="6">Holin</fullName>
    </submittedName>
</protein>
<feature type="transmembrane region" description="Helical" evidence="5">
    <location>
        <begin position="20"/>
        <end position="45"/>
    </location>
</feature>
<dbReference type="Proteomes" id="UP000713904">
    <property type="component" value="Unassembled WGS sequence"/>
</dbReference>
<accession>A0ABR6TIJ0</accession>
<keyword evidence="7" id="KW-1185">Reference proteome</keyword>
<keyword evidence="2 5" id="KW-0812">Transmembrane</keyword>
<organism evidence="6 7">
    <name type="scientific">Peptostreptococcus canis</name>
    <dbReference type="NCBI Taxonomy" id="1159213"/>
    <lineage>
        <taxon>Bacteria</taxon>
        <taxon>Bacillati</taxon>
        <taxon>Bacillota</taxon>
        <taxon>Clostridia</taxon>
        <taxon>Peptostreptococcales</taxon>
        <taxon>Peptostreptococcaceae</taxon>
        <taxon>Peptostreptococcus</taxon>
    </lineage>
</organism>
<evidence type="ECO:0000256" key="5">
    <source>
        <dbReference type="SAM" id="Phobius"/>
    </source>
</evidence>
<comment type="caution">
    <text evidence="6">The sequence shown here is derived from an EMBL/GenBank/DDBJ whole genome shotgun (WGS) entry which is preliminary data.</text>
</comment>
<sequence length="130" mass="14342">MSLNLFDFFRDCVQTQESKILFILMIIAIAMIVDFITGTIAAYVNPKIKFQSKAGINGILRKIASMLLLIVFLPVSVLIPGNAGIALTYTLYFGYLLMEVKSIIENVGKNGTNTSLFSDVVSKLSKLDNK</sequence>
<keyword evidence="3 5" id="KW-1133">Transmembrane helix</keyword>
<dbReference type="NCBIfam" id="TIGR01593">
    <property type="entry name" value="holin_tox_secr"/>
    <property type="match status" value="1"/>
</dbReference>
<keyword evidence="4 5" id="KW-0472">Membrane</keyword>
<evidence type="ECO:0000256" key="4">
    <source>
        <dbReference type="ARBA" id="ARBA00023136"/>
    </source>
</evidence>
<gene>
    <name evidence="6" type="ORF">HLB29_00815</name>
</gene>
<proteinExistence type="predicted"/>
<evidence type="ECO:0000313" key="6">
    <source>
        <dbReference type="EMBL" id="MBC2575227.1"/>
    </source>
</evidence>
<evidence type="ECO:0000313" key="7">
    <source>
        <dbReference type="Proteomes" id="UP000713904"/>
    </source>
</evidence>